<dbReference type="Gene3D" id="3.40.50.720">
    <property type="entry name" value="NAD(P)-binding Rossmann-like Domain"/>
    <property type="match status" value="1"/>
</dbReference>
<gene>
    <name evidence="2" type="ORF">GOZ95_26545</name>
</gene>
<sequence>MKIGVSGANGQLGKAVLGYLVEHGGNDLVGISRQPDTVIANVEGRFGDYDRPDSLSQAYAGLDRLLLIPSADLRPNVRGPQFRAAIDAAVAAGVKHVVVVSLQGTRKVDGPSMGRDFWIGEQHLIANASSWTILRSGFYAEAFAQEVQMSAAHGMLAGLGYESVTYMARDDLARSAAAVLTGDGHEGAIYQISGPERISGEQKAALVSELIGKPVGFIALSESDLRSGLAAANLPTDLVEAIVETKRHSAAHNLDYLSGDVERLTGRVPQSLRHVLSSLLP</sequence>
<dbReference type="PANTHER" id="PTHR47129">
    <property type="entry name" value="QUINONE OXIDOREDUCTASE 2"/>
    <property type="match status" value="1"/>
</dbReference>
<evidence type="ECO:0000313" key="3">
    <source>
        <dbReference type="Proteomes" id="UP000436692"/>
    </source>
</evidence>
<proteinExistence type="predicted"/>
<protein>
    <submittedName>
        <fullName evidence="2">NAD(P)H-binding protein</fullName>
    </submittedName>
</protein>
<dbReference type="InterPro" id="IPR036291">
    <property type="entry name" value="NAD(P)-bd_dom_sf"/>
</dbReference>
<dbReference type="AlphaFoldDB" id="A0AAE5AYV7"/>
<reference evidence="2 3" key="1">
    <citation type="submission" date="2019-12" db="EMBL/GenBank/DDBJ databases">
        <title>Whole-genome sequencing of Allorhizobium vitis.</title>
        <authorList>
            <person name="Gan H.M."/>
            <person name="Szegedi E."/>
            <person name="Burr T."/>
            <person name="Savka M.A."/>
        </authorList>
    </citation>
    <scope>NUCLEOTIDE SEQUENCE [LARGE SCALE GENOMIC DNA]</scope>
    <source>
        <strain evidence="2 3">CG989</strain>
    </source>
</reference>
<accession>A0AAE5AYV7</accession>
<dbReference type="SUPFAM" id="SSF51735">
    <property type="entry name" value="NAD(P)-binding Rossmann-fold domains"/>
    <property type="match status" value="1"/>
</dbReference>
<dbReference type="RefSeq" id="WP_156551370.1">
    <property type="nucleotide sequence ID" value="NZ_WPHM01000026.1"/>
</dbReference>
<comment type="caution">
    <text evidence="2">The sequence shown here is derived from an EMBL/GenBank/DDBJ whole genome shotgun (WGS) entry which is preliminary data.</text>
</comment>
<dbReference type="Pfam" id="PF13460">
    <property type="entry name" value="NAD_binding_10"/>
    <property type="match status" value="1"/>
</dbReference>
<dbReference type="InterPro" id="IPR016040">
    <property type="entry name" value="NAD(P)-bd_dom"/>
</dbReference>
<evidence type="ECO:0000313" key="2">
    <source>
        <dbReference type="EMBL" id="MUZ60981.1"/>
    </source>
</evidence>
<name>A0AAE5AYV7_AGRVI</name>
<organism evidence="2 3">
    <name type="scientific">Agrobacterium vitis</name>
    <name type="common">Rhizobium vitis</name>
    <dbReference type="NCBI Taxonomy" id="373"/>
    <lineage>
        <taxon>Bacteria</taxon>
        <taxon>Pseudomonadati</taxon>
        <taxon>Pseudomonadota</taxon>
        <taxon>Alphaproteobacteria</taxon>
        <taxon>Hyphomicrobiales</taxon>
        <taxon>Rhizobiaceae</taxon>
        <taxon>Rhizobium/Agrobacterium group</taxon>
        <taxon>Agrobacterium</taxon>
    </lineage>
</organism>
<evidence type="ECO:0000259" key="1">
    <source>
        <dbReference type="Pfam" id="PF13460"/>
    </source>
</evidence>
<dbReference type="Gene3D" id="3.90.25.10">
    <property type="entry name" value="UDP-galactose 4-epimerase, domain 1"/>
    <property type="match status" value="1"/>
</dbReference>
<dbReference type="Proteomes" id="UP000436692">
    <property type="component" value="Unassembled WGS sequence"/>
</dbReference>
<feature type="domain" description="NAD(P)-binding" evidence="1">
    <location>
        <begin position="7"/>
        <end position="181"/>
    </location>
</feature>
<dbReference type="EMBL" id="WPHM01000026">
    <property type="protein sequence ID" value="MUZ60981.1"/>
    <property type="molecule type" value="Genomic_DNA"/>
</dbReference>
<dbReference type="InterPro" id="IPR052718">
    <property type="entry name" value="NmrA-type_oxidoreductase"/>
</dbReference>
<dbReference type="PANTHER" id="PTHR47129:SF1">
    <property type="entry name" value="NMRA-LIKE DOMAIN-CONTAINING PROTEIN"/>
    <property type="match status" value="1"/>
</dbReference>